<organism evidence="7 8">
    <name type="scientific">Actinidia rufa</name>
    <dbReference type="NCBI Taxonomy" id="165716"/>
    <lineage>
        <taxon>Eukaryota</taxon>
        <taxon>Viridiplantae</taxon>
        <taxon>Streptophyta</taxon>
        <taxon>Embryophyta</taxon>
        <taxon>Tracheophyta</taxon>
        <taxon>Spermatophyta</taxon>
        <taxon>Magnoliopsida</taxon>
        <taxon>eudicotyledons</taxon>
        <taxon>Gunneridae</taxon>
        <taxon>Pentapetalae</taxon>
        <taxon>asterids</taxon>
        <taxon>Ericales</taxon>
        <taxon>Actinidiaceae</taxon>
        <taxon>Actinidia</taxon>
    </lineage>
</organism>
<keyword evidence="4" id="KW-0460">Magnesium</keyword>
<reference evidence="7 8" key="1">
    <citation type="submission" date="2019-07" db="EMBL/GenBank/DDBJ databases">
        <title>De Novo Assembly of kiwifruit Actinidia rufa.</title>
        <authorList>
            <person name="Sugita-Konishi S."/>
            <person name="Sato K."/>
            <person name="Mori E."/>
            <person name="Abe Y."/>
            <person name="Kisaki G."/>
            <person name="Hamano K."/>
            <person name="Suezawa K."/>
            <person name="Otani M."/>
            <person name="Fukuda T."/>
            <person name="Manabe T."/>
            <person name="Gomi K."/>
            <person name="Tabuchi M."/>
            <person name="Akimitsu K."/>
            <person name="Kataoka I."/>
        </authorList>
    </citation>
    <scope>NUCLEOTIDE SEQUENCE [LARGE SCALE GENOMIC DNA]</scope>
    <source>
        <strain evidence="8">cv. Fuchu</strain>
    </source>
</reference>
<dbReference type="PANTHER" id="PTHR43452:SF6">
    <property type="entry name" value="PYRUVATE DECARBOXYLASE 2"/>
    <property type="match status" value="1"/>
</dbReference>
<dbReference type="GO" id="GO:0046872">
    <property type="term" value="F:metal ion binding"/>
    <property type="evidence" value="ECO:0007669"/>
    <property type="project" value="UniProtKB-KW"/>
</dbReference>
<dbReference type="InterPro" id="IPR012110">
    <property type="entry name" value="PDC/IPDC-like"/>
</dbReference>
<dbReference type="PANTHER" id="PTHR43452">
    <property type="entry name" value="PYRUVATE DECARBOXYLASE"/>
    <property type="match status" value="1"/>
</dbReference>
<feature type="compositionally biased region" description="Basic and acidic residues" evidence="6">
    <location>
        <begin position="90"/>
        <end position="100"/>
    </location>
</feature>
<feature type="region of interest" description="Disordered" evidence="6">
    <location>
        <begin position="33"/>
        <end position="55"/>
    </location>
</feature>
<evidence type="ECO:0000256" key="5">
    <source>
        <dbReference type="ARBA" id="ARBA00023052"/>
    </source>
</evidence>
<gene>
    <name evidence="7" type="ORF">Acr_13g0007420</name>
</gene>
<dbReference type="GO" id="GO:0005829">
    <property type="term" value="C:cytosol"/>
    <property type="evidence" value="ECO:0007669"/>
    <property type="project" value="TreeGrafter"/>
</dbReference>
<comment type="caution">
    <text evidence="7">The sequence shown here is derived from an EMBL/GenBank/DDBJ whole genome shotgun (WGS) entry which is preliminary data.</text>
</comment>
<dbReference type="AlphaFoldDB" id="A0A7J0FKW3"/>
<evidence type="ECO:0000313" key="8">
    <source>
        <dbReference type="Proteomes" id="UP000585474"/>
    </source>
</evidence>
<comment type="cofactor">
    <cofactor evidence="1">
        <name>thiamine diphosphate</name>
        <dbReference type="ChEBI" id="CHEBI:58937"/>
    </cofactor>
</comment>
<evidence type="ECO:0000256" key="2">
    <source>
        <dbReference type="ARBA" id="ARBA00007812"/>
    </source>
</evidence>
<dbReference type="Proteomes" id="UP000585474">
    <property type="component" value="Unassembled WGS sequence"/>
</dbReference>
<keyword evidence="5" id="KW-0786">Thiamine pyrophosphate</keyword>
<dbReference type="GO" id="GO:0000949">
    <property type="term" value="P:aromatic amino acid family catabolic process to alcohol via Ehrlich pathway"/>
    <property type="evidence" value="ECO:0007669"/>
    <property type="project" value="TreeGrafter"/>
</dbReference>
<keyword evidence="7" id="KW-0670">Pyruvate</keyword>
<dbReference type="GO" id="GO:0004737">
    <property type="term" value="F:pyruvate decarboxylase activity"/>
    <property type="evidence" value="ECO:0007669"/>
    <property type="project" value="TreeGrafter"/>
</dbReference>
<evidence type="ECO:0000256" key="6">
    <source>
        <dbReference type="SAM" id="MobiDB-lite"/>
    </source>
</evidence>
<proteinExistence type="inferred from homology"/>
<name>A0A7J0FKW3_9ERIC</name>
<keyword evidence="3" id="KW-0479">Metal-binding</keyword>
<evidence type="ECO:0000313" key="7">
    <source>
        <dbReference type="EMBL" id="GFY99341.1"/>
    </source>
</evidence>
<keyword evidence="8" id="KW-1185">Reference proteome</keyword>
<evidence type="ECO:0000256" key="1">
    <source>
        <dbReference type="ARBA" id="ARBA00001964"/>
    </source>
</evidence>
<dbReference type="Gene3D" id="3.40.50.970">
    <property type="match status" value="1"/>
</dbReference>
<comment type="similarity">
    <text evidence="2">Belongs to the TPP enzyme family.</text>
</comment>
<evidence type="ECO:0000256" key="3">
    <source>
        <dbReference type="ARBA" id="ARBA00022723"/>
    </source>
</evidence>
<dbReference type="OrthoDB" id="3970464at2759"/>
<feature type="region of interest" description="Disordered" evidence="6">
    <location>
        <begin position="80"/>
        <end position="100"/>
    </location>
</feature>
<sequence>MVGGPNLRVARASEAFVELADSCGYALAHNAIRKRPGTRTPPTPLPSGPTGEPSALHTAQRLSNQTTLHIRGPHFQQLKLGGLLPPPQEGEGHHRAARSCGDRENGPMLGCVDYDPLRAEDDHLLNQQWGRYTTELEIHNRPYNVIKNWNYMGLVDATHNGKGNCWTMKVRCEEELSEAIEIATGEQKDCLCFIEEIVHRDDTGKELLEWGVQGSLLLIATHQILSEILF</sequence>
<dbReference type="EMBL" id="BJWL01000013">
    <property type="protein sequence ID" value="GFY99341.1"/>
    <property type="molecule type" value="Genomic_DNA"/>
</dbReference>
<protein>
    <submittedName>
        <fullName evidence="7">Pyruvate decarboxylase-3</fullName>
    </submittedName>
</protein>
<evidence type="ECO:0000256" key="4">
    <source>
        <dbReference type="ARBA" id="ARBA00022842"/>
    </source>
</evidence>
<accession>A0A7J0FKW3</accession>